<evidence type="ECO:0000313" key="3">
    <source>
        <dbReference type="Proteomes" id="UP001589854"/>
    </source>
</evidence>
<dbReference type="PROSITE" id="PS51257">
    <property type="entry name" value="PROKAR_LIPOPROTEIN"/>
    <property type="match status" value="1"/>
</dbReference>
<comment type="caution">
    <text evidence="2">The sequence shown here is derived from an EMBL/GenBank/DDBJ whole genome shotgun (WGS) entry which is preliminary data.</text>
</comment>
<dbReference type="Gene3D" id="2.60.40.2360">
    <property type="entry name" value="Intracellular proteinase inhibitor BsuPI"/>
    <property type="match status" value="1"/>
</dbReference>
<evidence type="ECO:0000259" key="1">
    <source>
        <dbReference type="Pfam" id="PF12690"/>
    </source>
</evidence>
<proteinExistence type="predicted"/>
<keyword evidence="3" id="KW-1185">Reference proteome</keyword>
<organism evidence="2 3">
    <name type="scientific">Metabacillus herbersteinensis</name>
    <dbReference type="NCBI Taxonomy" id="283816"/>
    <lineage>
        <taxon>Bacteria</taxon>
        <taxon>Bacillati</taxon>
        <taxon>Bacillota</taxon>
        <taxon>Bacilli</taxon>
        <taxon>Bacillales</taxon>
        <taxon>Bacillaceae</taxon>
        <taxon>Metabacillus</taxon>
    </lineage>
</organism>
<feature type="domain" description="Intracellular proteinase inhibitor BsuPI" evidence="1">
    <location>
        <begin position="39"/>
        <end position="140"/>
    </location>
</feature>
<dbReference type="InterPro" id="IPR020481">
    <property type="entry name" value="Intracell_prot_inh_BsuPI"/>
</dbReference>
<dbReference type="EMBL" id="JBHLVO010000007">
    <property type="protein sequence ID" value="MFC0272017.1"/>
    <property type="molecule type" value="Genomic_DNA"/>
</dbReference>
<dbReference type="Proteomes" id="UP001589854">
    <property type="component" value="Unassembled WGS sequence"/>
</dbReference>
<sequence length="248" mass="28501">MKKLVILFSFLLLCGCGQSSEKDQAEEVSGNLDKKEVHLTVDARENSENVEFVISLLNNTEEEKDFEFRSGQKYEIIVRDTTGKEVYRYSKDRMFTQALQYVKLAPGESREWKEIWNYQLDGKRVDAGEYNVTVTLKGQAEGVKTLFAKETFQVPQENQTFRGVKSTTINGFIDVSGEVLTKEDSFYYSVDDGHQLLVDKEEVGVDVKNKWTPFTFSIQNETLKSSDGIKTLQLFKKKEAEESYEMKI</sequence>
<dbReference type="RefSeq" id="WP_378933901.1">
    <property type="nucleotide sequence ID" value="NZ_JBHLVO010000007.1"/>
</dbReference>
<protein>
    <recommendedName>
        <fullName evidence="1">Intracellular proteinase inhibitor BsuPI domain-containing protein</fullName>
    </recommendedName>
</protein>
<reference evidence="2 3" key="1">
    <citation type="submission" date="2024-09" db="EMBL/GenBank/DDBJ databases">
        <authorList>
            <person name="Sun Q."/>
            <person name="Mori K."/>
        </authorList>
    </citation>
    <scope>NUCLEOTIDE SEQUENCE [LARGE SCALE GENOMIC DNA]</scope>
    <source>
        <strain evidence="2 3">CCM 7228</strain>
    </source>
</reference>
<dbReference type="InterPro" id="IPR038144">
    <property type="entry name" value="IPI"/>
</dbReference>
<evidence type="ECO:0000313" key="2">
    <source>
        <dbReference type="EMBL" id="MFC0272017.1"/>
    </source>
</evidence>
<accession>A0ABV6GEA5</accession>
<name>A0ABV6GEA5_9BACI</name>
<dbReference type="Pfam" id="PF12690">
    <property type="entry name" value="BsuPI"/>
    <property type="match status" value="1"/>
</dbReference>
<gene>
    <name evidence="2" type="ORF">ACFFIX_11190</name>
</gene>